<protein>
    <submittedName>
        <fullName evidence="1">YheC/YheD family protein</fullName>
    </submittedName>
</protein>
<reference evidence="1 2" key="1">
    <citation type="journal article" date="2019" name="Indoor Air">
        <title>Impacts of indoor surface finishes on bacterial viability.</title>
        <authorList>
            <person name="Hu J."/>
            <person name="Maamar S.B."/>
            <person name="Glawe A.J."/>
            <person name="Gottel N."/>
            <person name="Gilbert J.A."/>
            <person name="Hartmann E.M."/>
        </authorList>
    </citation>
    <scope>NUCLEOTIDE SEQUENCE [LARGE SCALE GENOMIC DNA]</scope>
    <source>
        <strain evidence="1 2">AF060A6</strain>
    </source>
</reference>
<sequence>MTEKILIEVIPVSNEQVSPLQIQMSDKIFKEFGLQNLQKVELSCSRNSVIVEIVSINESEPVIQCSDFILQELHLPPEHFSITLLKRANDKFEIGPVVGLLTEVHDKNNQISLGSIEEFCQEISLYANEIGVFFYVFSLNSFYKHSGYIYLDGTWKRSIVPYPQVVHNRIHSRKREHSRRFIDFTNELQMNNIPYFNDHFLNKWEVHEILKENEHLHSYIPETELLTSRDVLFEMLEKYQCVFVKPVHGSQGRNIFRIHKTDENKYLLDYTTFSGDFETVHYSFATLFQSLFSRLKQHTFIVQECISLLLYKEKPLDFRVLCQKQSSDKWQLTSVIARVSSKDQFVSNLARGGEMQKVHKVLIENFDVKQIPHIKKLMKELALEVAAIIDGNDDGIFAELGIDLALDENGKPMIIEVNTKPSKNQEQDQFSTKIRPSAKAILQHCVYLVQHHLVNDT</sequence>
<evidence type="ECO:0000313" key="1">
    <source>
        <dbReference type="EMBL" id="THE10853.1"/>
    </source>
</evidence>
<organism evidence="1 2">
    <name type="scientific">Bacillus timonensis</name>
    <dbReference type="NCBI Taxonomy" id="1033734"/>
    <lineage>
        <taxon>Bacteria</taxon>
        <taxon>Bacillati</taxon>
        <taxon>Bacillota</taxon>
        <taxon>Bacilli</taxon>
        <taxon>Bacillales</taxon>
        <taxon>Bacillaceae</taxon>
        <taxon>Bacillus</taxon>
    </lineage>
</organism>
<dbReference type="EMBL" id="SLUB01000038">
    <property type="protein sequence ID" value="THE10853.1"/>
    <property type="molecule type" value="Genomic_DNA"/>
</dbReference>
<dbReference type="AlphaFoldDB" id="A0A4V6RSU2"/>
<dbReference type="RefSeq" id="WP_136380777.1">
    <property type="nucleotide sequence ID" value="NZ_SLUB01000038.1"/>
</dbReference>
<accession>A0A4V6RSU2</accession>
<dbReference type="GO" id="GO:0005737">
    <property type="term" value="C:cytoplasm"/>
    <property type="evidence" value="ECO:0007669"/>
    <property type="project" value="TreeGrafter"/>
</dbReference>
<dbReference type="Proteomes" id="UP000306477">
    <property type="component" value="Unassembled WGS sequence"/>
</dbReference>
<name>A0A4V6RSU2_9BACI</name>
<dbReference type="OrthoDB" id="7869153at2"/>
<dbReference type="SUPFAM" id="SSF56059">
    <property type="entry name" value="Glutathione synthetase ATP-binding domain-like"/>
    <property type="match status" value="1"/>
</dbReference>
<evidence type="ECO:0000313" key="2">
    <source>
        <dbReference type="Proteomes" id="UP000306477"/>
    </source>
</evidence>
<dbReference type="InterPro" id="IPR026838">
    <property type="entry name" value="YheC/D"/>
</dbReference>
<comment type="caution">
    <text evidence="1">The sequence shown here is derived from an EMBL/GenBank/DDBJ whole genome shotgun (WGS) entry which is preliminary data.</text>
</comment>
<proteinExistence type="predicted"/>
<dbReference type="STRING" id="1033734.GCA_000285535_01430"/>
<dbReference type="Gene3D" id="3.30.470.20">
    <property type="entry name" value="ATP-grasp fold, B domain"/>
    <property type="match status" value="1"/>
</dbReference>
<gene>
    <name evidence="1" type="ORF">E1I69_17080</name>
</gene>
<dbReference type="Pfam" id="PF14398">
    <property type="entry name" value="ATPgrasp_YheCD"/>
    <property type="match status" value="1"/>
</dbReference>
<dbReference type="PANTHER" id="PTHR21621:SF2">
    <property type="entry name" value="COENZYME GAMMA-F420-2:ALPHA-L-GLUTAMATE LIGASE"/>
    <property type="match status" value="1"/>
</dbReference>
<keyword evidence="2" id="KW-1185">Reference proteome</keyword>
<dbReference type="PANTHER" id="PTHR21621">
    <property type="entry name" value="RIBOSOMAL PROTEIN S6 MODIFICATION PROTEIN"/>
    <property type="match status" value="1"/>
</dbReference>
<dbReference type="GO" id="GO:0043774">
    <property type="term" value="F:coenzyme F420-2 alpha-glutamyl ligase activity"/>
    <property type="evidence" value="ECO:0007669"/>
    <property type="project" value="TreeGrafter"/>
</dbReference>